<evidence type="ECO:0000256" key="2">
    <source>
        <dbReference type="SAM" id="MobiDB-lite"/>
    </source>
</evidence>
<name>B3RPR3_TRIAD</name>
<evidence type="ECO:0000313" key="4">
    <source>
        <dbReference type="Proteomes" id="UP000009022"/>
    </source>
</evidence>
<keyword evidence="1" id="KW-0175">Coiled coil</keyword>
<feature type="coiled-coil region" evidence="1">
    <location>
        <begin position="73"/>
        <end position="103"/>
    </location>
</feature>
<gene>
    <name evidence="3" type="ORF">TRIADDRAFT_53634</name>
</gene>
<dbReference type="CTD" id="6750735"/>
<evidence type="ECO:0000313" key="3">
    <source>
        <dbReference type="EMBL" id="EDV28229.1"/>
    </source>
</evidence>
<dbReference type="AlphaFoldDB" id="B3RPR3"/>
<organism evidence="3 4">
    <name type="scientific">Trichoplax adhaerens</name>
    <name type="common">Trichoplax reptans</name>
    <dbReference type="NCBI Taxonomy" id="10228"/>
    <lineage>
        <taxon>Eukaryota</taxon>
        <taxon>Metazoa</taxon>
        <taxon>Placozoa</taxon>
        <taxon>Uniplacotomia</taxon>
        <taxon>Trichoplacea</taxon>
        <taxon>Trichoplacidae</taxon>
        <taxon>Trichoplax</taxon>
    </lineage>
</organism>
<dbReference type="RefSeq" id="XP_002110063.1">
    <property type="nucleotide sequence ID" value="XM_002110027.1"/>
</dbReference>
<evidence type="ECO:0000256" key="1">
    <source>
        <dbReference type="SAM" id="Coils"/>
    </source>
</evidence>
<dbReference type="Proteomes" id="UP000009022">
    <property type="component" value="Unassembled WGS sequence"/>
</dbReference>
<reference evidence="3 4" key="1">
    <citation type="journal article" date="2008" name="Nature">
        <title>The Trichoplax genome and the nature of placozoans.</title>
        <authorList>
            <person name="Srivastava M."/>
            <person name="Begovic E."/>
            <person name="Chapman J."/>
            <person name="Putnam N.H."/>
            <person name="Hellsten U."/>
            <person name="Kawashima T."/>
            <person name="Kuo A."/>
            <person name="Mitros T."/>
            <person name="Salamov A."/>
            <person name="Carpenter M.L."/>
            <person name="Signorovitch A.Y."/>
            <person name="Moreno M.A."/>
            <person name="Kamm K."/>
            <person name="Grimwood J."/>
            <person name="Schmutz J."/>
            <person name="Shapiro H."/>
            <person name="Grigoriev I.V."/>
            <person name="Buss L.W."/>
            <person name="Schierwater B."/>
            <person name="Dellaporta S.L."/>
            <person name="Rokhsar D.S."/>
        </authorList>
    </citation>
    <scope>NUCLEOTIDE SEQUENCE [LARGE SCALE GENOMIC DNA]</scope>
    <source>
        <strain evidence="3 4">Grell-BS-1999</strain>
    </source>
</reference>
<dbReference type="EMBL" id="DS985242">
    <property type="protein sequence ID" value="EDV28229.1"/>
    <property type="molecule type" value="Genomic_DNA"/>
</dbReference>
<dbReference type="GeneID" id="6750735"/>
<feature type="compositionally biased region" description="Basic and acidic residues" evidence="2">
    <location>
        <begin position="134"/>
        <end position="152"/>
    </location>
</feature>
<dbReference type="InParanoid" id="B3RPR3"/>
<accession>B3RPR3</accession>
<sequence length="216" mass="24436">MLVQEGKYSTADLPRLTLLTYRIQEEINQISIAIDKSQSLLNNSTYLRCKKLISIRPTLRDKPVEDEESEVSIERKKEELEIIETLNRAIENANIAENELQVKGKFNKKKKSLSEIYTSKPIAKSKPTAKSTAIKKEHATTGKKVQPSEDKKRMKTSARVASSQRIKVSNGSTSTDKVLVINEKKENPVVSTAAVKPKKQNRKLLEYEVNEAKILQ</sequence>
<proteinExistence type="predicted"/>
<keyword evidence="4" id="KW-1185">Reference proteome</keyword>
<feature type="compositionally biased region" description="Polar residues" evidence="2">
    <location>
        <begin position="159"/>
        <end position="176"/>
    </location>
</feature>
<dbReference type="KEGG" id="tad:TRIADDRAFT_53634"/>
<dbReference type="HOGENOM" id="CLU_1279139_0_0_1"/>
<protein>
    <submittedName>
        <fullName evidence="3">Uncharacterized protein</fullName>
    </submittedName>
</protein>
<feature type="region of interest" description="Disordered" evidence="2">
    <location>
        <begin position="124"/>
        <end position="176"/>
    </location>
</feature>